<keyword evidence="2 7" id="KW-0547">Nucleotide-binding</keyword>
<feature type="domain" description="DEAD-box RNA helicase Q" evidence="11">
    <location>
        <begin position="369"/>
        <end position="397"/>
    </location>
</feature>
<dbReference type="Pfam" id="PF00270">
    <property type="entry name" value="DEAD"/>
    <property type="match status" value="2"/>
</dbReference>
<dbReference type="InterPro" id="IPR014014">
    <property type="entry name" value="RNA_helicase_DEAD_Q_motif"/>
</dbReference>
<dbReference type="InterPro" id="IPR027417">
    <property type="entry name" value="P-loop_NTPase"/>
</dbReference>
<dbReference type="GO" id="GO:0003724">
    <property type="term" value="F:RNA helicase activity"/>
    <property type="evidence" value="ECO:0007669"/>
    <property type="project" value="UniProtKB-EC"/>
</dbReference>
<name>A0AAD9V811_ACRCE</name>
<dbReference type="InterPro" id="IPR000629">
    <property type="entry name" value="RNA-helicase_DEAD-box_CS"/>
</dbReference>
<evidence type="ECO:0000259" key="11">
    <source>
        <dbReference type="PROSITE" id="PS51195"/>
    </source>
</evidence>
<feature type="compositionally biased region" description="Basic and acidic residues" evidence="8">
    <location>
        <begin position="140"/>
        <end position="190"/>
    </location>
</feature>
<dbReference type="InterPro" id="IPR011545">
    <property type="entry name" value="DEAD/DEAH_box_helicase_dom"/>
</dbReference>
<dbReference type="GO" id="GO:0003676">
    <property type="term" value="F:nucleic acid binding"/>
    <property type="evidence" value="ECO:0007669"/>
    <property type="project" value="InterPro"/>
</dbReference>
<dbReference type="Gene3D" id="3.40.50.300">
    <property type="entry name" value="P-loop containing nucleotide triphosphate hydrolases"/>
    <property type="match status" value="3"/>
</dbReference>
<evidence type="ECO:0000256" key="5">
    <source>
        <dbReference type="ARBA" id="ARBA00022840"/>
    </source>
</evidence>
<dbReference type="SMART" id="SM00490">
    <property type="entry name" value="HELICc"/>
    <property type="match status" value="1"/>
</dbReference>
<keyword evidence="5 7" id="KW-0067">ATP-binding</keyword>
<feature type="compositionally biased region" description="Basic and acidic residues" evidence="8">
    <location>
        <begin position="110"/>
        <end position="120"/>
    </location>
</feature>
<dbReference type="CDD" id="cd18787">
    <property type="entry name" value="SF2_C_DEAD"/>
    <property type="match status" value="1"/>
</dbReference>
<evidence type="ECO:0000256" key="6">
    <source>
        <dbReference type="PROSITE-ProRule" id="PRU00552"/>
    </source>
</evidence>
<feature type="compositionally biased region" description="Basic residues" evidence="8">
    <location>
        <begin position="1"/>
        <end position="38"/>
    </location>
</feature>
<evidence type="ECO:0000256" key="1">
    <source>
        <dbReference type="ARBA" id="ARBA00012552"/>
    </source>
</evidence>
<keyword evidence="13" id="KW-1185">Reference proteome</keyword>
<sequence length="759" mass="86695">MGRDNKRKRRSRSRSTSKDRSRRSRSRERYKERKRSRSKSIEKEKDRGSRRPRERERERKRKRSESNSSHSASSSGSPSPSHKKKDKIESQRRRKSRSQSKEKKRKERPRSKERDKDKDRKKLARSRNRSSSSGSKSRSRSPDKEKNSKSSRDRKRYDDSADRSKDSKKSKEIKKEATSTPVDEKSNENDKDAEDQPINKKSSSRKANTVVGNGKVKEEPPQDDDIDPLDAFMADVSKEVKKISALDQKKLGVGKAGRTTVITHVVTKKKKRDPSKGELMENDQDAMEYSSEDEVEEETIESTYANFKTKKKKDLQAVDHDKVYYSSFRKNFYVEVPELARMTEEEVDEFRSKLENIRVRGKDCPKPVKTWAQTGVSLKLLDVLKKNNYEKPTPIQAQAIPAIMSGRDLIGIAKTGSGKTLAFLLPMYRHVVDQPELERDDGPIGSQSLSFGFLSYNLMTAELFSINHSTDFLLKQEGIAELKRGAEIIVCTPGRMIDMLTANNGRVTNCRRCTYLVLDEADRMFDMGFEPQVMRIIDCIRPDKQTVMFSATFPRQMESLARKILDKPVEVVIDEDDKFLKLLELLGIYQEQGSVLVFVEKQEKADMLFKDLLRRSYPCLSLHGGMDQFDRDSTIADFKNGVTNLMIATSVAARGLDVKQLILVINYDCPNHYEDYVHRCGRTGRAGRKGTSFTFVTSEQGRHAGDVIKALESSAAEVPEELRKLWNDYIEERKAEGKNVVKNSGFTGKGVFLGLLAVI</sequence>
<dbReference type="EC" id="3.6.4.13" evidence="1"/>
<feature type="domain" description="Helicase C-terminal" evidence="10">
    <location>
        <begin position="581"/>
        <end position="726"/>
    </location>
</feature>
<keyword evidence="4 7" id="KW-0347">Helicase</keyword>
<dbReference type="GO" id="GO:0016787">
    <property type="term" value="F:hydrolase activity"/>
    <property type="evidence" value="ECO:0007669"/>
    <property type="project" value="UniProtKB-KW"/>
</dbReference>
<keyword evidence="3 7" id="KW-0378">Hydrolase</keyword>
<dbReference type="PANTHER" id="PTHR47958">
    <property type="entry name" value="ATP-DEPENDENT RNA HELICASE DBP3"/>
    <property type="match status" value="1"/>
</dbReference>
<feature type="compositionally biased region" description="Low complexity" evidence="8">
    <location>
        <begin position="66"/>
        <end position="80"/>
    </location>
</feature>
<dbReference type="Pfam" id="PF00271">
    <property type="entry name" value="Helicase_C"/>
    <property type="match status" value="1"/>
</dbReference>
<dbReference type="SMART" id="SM00487">
    <property type="entry name" value="DEXDc"/>
    <property type="match status" value="1"/>
</dbReference>
<proteinExistence type="inferred from homology"/>
<dbReference type="GO" id="GO:0005524">
    <property type="term" value="F:ATP binding"/>
    <property type="evidence" value="ECO:0007669"/>
    <property type="project" value="UniProtKB-KW"/>
</dbReference>
<feature type="compositionally biased region" description="Acidic residues" evidence="8">
    <location>
        <begin position="280"/>
        <end position="295"/>
    </location>
</feature>
<dbReference type="InterPro" id="IPR014001">
    <property type="entry name" value="Helicase_ATP-bd"/>
</dbReference>
<feature type="region of interest" description="Disordered" evidence="8">
    <location>
        <begin position="267"/>
        <end position="295"/>
    </location>
</feature>
<feature type="compositionally biased region" description="Basic and acidic residues" evidence="8">
    <location>
        <begin position="39"/>
        <end position="57"/>
    </location>
</feature>
<dbReference type="Proteomes" id="UP001249851">
    <property type="component" value="Unassembled WGS sequence"/>
</dbReference>
<evidence type="ECO:0000256" key="2">
    <source>
        <dbReference type="ARBA" id="ARBA00022741"/>
    </source>
</evidence>
<feature type="domain" description="Helicase ATP-binding" evidence="9">
    <location>
        <begin position="400"/>
        <end position="571"/>
    </location>
</feature>
<comment type="similarity">
    <text evidence="7">Belongs to the DEAD box helicase family.</text>
</comment>
<accession>A0AAD9V811</accession>
<evidence type="ECO:0000259" key="10">
    <source>
        <dbReference type="PROSITE" id="PS51194"/>
    </source>
</evidence>
<dbReference type="InterPro" id="IPR001650">
    <property type="entry name" value="Helicase_C-like"/>
</dbReference>
<evidence type="ECO:0000256" key="3">
    <source>
        <dbReference type="ARBA" id="ARBA00022801"/>
    </source>
</evidence>
<dbReference type="EMBL" id="JARQWQ010000021">
    <property type="protein sequence ID" value="KAK2564693.1"/>
    <property type="molecule type" value="Genomic_DNA"/>
</dbReference>
<dbReference type="PROSITE" id="PS51192">
    <property type="entry name" value="HELICASE_ATP_BIND_1"/>
    <property type="match status" value="1"/>
</dbReference>
<reference evidence="12" key="2">
    <citation type="journal article" date="2023" name="Science">
        <title>Genomic signatures of disease resistance in endangered staghorn corals.</title>
        <authorList>
            <person name="Vollmer S.V."/>
            <person name="Selwyn J.D."/>
            <person name="Despard B.A."/>
            <person name="Roesel C.L."/>
        </authorList>
    </citation>
    <scope>NUCLEOTIDE SEQUENCE</scope>
    <source>
        <strain evidence="12">K2</strain>
    </source>
</reference>
<evidence type="ECO:0000313" key="13">
    <source>
        <dbReference type="Proteomes" id="UP001249851"/>
    </source>
</evidence>
<feature type="compositionally biased region" description="Basic residues" evidence="8">
    <location>
        <begin position="92"/>
        <end position="109"/>
    </location>
</feature>
<dbReference type="PROSITE" id="PS00039">
    <property type="entry name" value="DEAD_ATP_HELICASE"/>
    <property type="match status" value="1"/>
</dbReference>
<dbReference type="AlphaFoldDB" id="A0AAD9V811"/>
<evidence type="ECO:0000259" key="9">
    <source>
        <dbReference type="PROSITE" id="PS51192"/>
    </source>
</evidence>
<reference evidence="12" key="1">
    <citation type="journal article" date="2023" name="G3 (Bethesda)">
        <title>Whole genome assembly and annotation of the endangered Caribbean coral Acropora cervicornis.</title>
        <authorList>
            <person name="Selwyn J.D."/>
            <person name="Vollmer S.V."/>
        </authorList>
    </citation>
    <scope>NUCLEOTIDE SEQUENCE</scope>
    <source>
        <strain evidence="12">K2</strain>
    </source>
</reference>
<comment type="caution">
    <text evidence="12">The sequence shown here is derived from an EMBL/GenBank/DDBJ whole genome shotgun (WGS) entry which is preliminary data.</text>
</comment>
<evidence type="ECO:0000256" key="7">
    <source>
        <dbReference type="RuleBase" id="RU000492"/>
    </source>
</evidence>
<feature type="short sequence motif" description="Q motif" evidence="6">
    <location>
        <begin position="369"/>
        <end position="397"/>
    </location>
</feature>
<dbReference type="SUPFAM" id="SSF52540">
    <property type="entry name" value="P-loop containing nucleoside triphosphate hydrolases"/>
    <property type="match status" value="2"/>
</dbReference>
<organism evidence="12 13">
    <name type="scientific">Acropora cervicornis</name>
    <name type="common">Staghorn coral</name>
    <dbReference type="NCBI Taxonomy" id="6130"/>
    <lineage>
        <taxon>Eukaryota</taxon>
        <taxon>Metazoa</taxon>
        <taxon>Cnidaria</taxon>
        <taxon>Anthozoa</taxon>
        <taxon>Hexacorallia</taxon>
        <taxon>Scleractinia</taxon>
        <taxon>Astrocoeniina</taxon>
        <taxon>Acroporidae</taxon>
        <taxon>Acropora</taxon>
    </lineage>
</organism>
<gene>
    <name evidence="12" type="ORF">P5673_011370</name>
</gene>
<protein>
    <recommendedName>
        <fullName evidence="1">RNA helicase</fullName>
        <ecNumber evidence="1">3.6.4.13</ecNumber>
    </recommendedName>
</protein>
<dbReference type="PROSITE" id="PS51195">
    <property type="entry name" value="Q_MOTIF"/>
    <property type="match status" value="1"/>
</dbReference>
<evidence type="ECO:0000256" key="8">
    <source>
        <dbReference type="SAM" id="MobiDB-lite"/>
    </source>
</evidence>
<dbReference type="PROSITE" id="PS51194">
    <property type="entry name" value="HELICASE_CTER"/>
    <property type="match status" value="1"/>
</dbReference>
<evidence type="ECO:0000256" key="4">
    <source>
        <dbReference type="ARBA" id="ARBA00022806"/>
    </source>
</evidence>
<feature type="compositionally biased region" description="Polar residues" evidence="8">
    <location>
        <begin position="199"/>
        <end position="211"/>
    </location>
</feature>
<feature type="region of interest" description="Disordered" evidence="8">
    <location>
        <begin position="1"/>
        <end position="229"/>
    </location>
</feature>
<evidence type="ECO:0000313" key="12">
    <source>
        <dbReference type="EMBL" id="KAK2564693.1"/>
    </source>
</evidence>